<name>A0ACC1HU99_9FUNG</name>
<evidence type="ECO:0000313" key="2">
    <source>
        <dbReference type="Proteomes" id="UP001145114"/>
    </source>
</evidence>
<dbReference type="EC" id="2.1.1.233" evidence="1"/>
<dbReference type="Proteomes" id="UP001145114">
    <property type="component" value="Unassembled WGS sequence"/>
</dbReference>
<organism evidence="1 2">
    <name type="scientific">Spiromyces aspiralis</name>
    <dbReference type="NCBI Taxonomy" id="68401"/>
    <lineage>
        <taxon>Eukaryota</taxon>
        <taxon>Fungi</taxon>
        <taxon>Fungi incertae sedis</taxon>
        <taxon>Zoopagomycota</taxon>
        <taxon>Kickxellomycotina</taxon>
        <taxon>Kickxellomycetes</taxon>
        <taxon>Kickxellales</taxon>
        <taxon>Kickxellaceae</taxon>
        <taxon>Spiromyces</taxon>
    </lineage>
</organism>
<keyword evidence="1" id="KW-0808">Transferase</keyword>
<accession>A0ACC1HU99</accession>
<keyword evidence="1" id="KW-0489">Methyltransferase</keyword>
<keyword evidence="2" id="KW-1185">Reference proteome</keyword>
<dbReference type="EMBL" id="JAMZIH010000754">
    <property type="protein sequence ID" value="KAJ1678911.1"/>
    <property type="molecule type" value="Genomic_DNA"/>
</dbReference>
<sequence length="867" mass="98988">MHGPLNPASRLGRPNHNMLVGDGITEEDEDEDEALSSVIRPSRLFTSNAETMIPYGGPLLSPTGGQVGTGTPESNKSWQRLGGISGTASPAKSIIESVRRRDEFESKLENAKKRALVAESRAEGMSSQLERERVETDKLRDMYQTEIKKQAARIEKLETDRRWLMEQEAAAQKRIQELEGVKPSQGSEYLEQKCNDMEAEKRELMARLEDLEMQHRIKIRQFEDREQALKCQISELTQRCDHYMSQSSTHAQKVKSLQAELLSLERQLMDAQSRTMDHKEPHHQSELGDSKKCDISELLAHIRHIEFQNKRLTDDNALLRRKNSNIALLEEQNMALQAKLDRQERELEAAAESNADYTLLRQEREEWNRVFNEGRGSGAQGATDLPTSPYAALKLIKDLRGRVRDLNAQIDDMQLIINNRTQDGEEVRRAADDLRRRYHELEGQVAKERATNRALDKVKLMAQREVAFLRDQLRLYDAEEMFDLMQATEDAEIGESKAGQADSGLSRSEAQKVQRIAKLERLVDQQRQWLEELEAEVLKGPAEGQRQQQQQDAGGAGEDGYSRSRKALELANIYQEDVDSQQRCSELEARLREMEEQFSELKRENAALNRRYDELESETTRLERLVGEGDYDPRTTRILQLRDNPTSLDLRKRDELLESLKNENKSLLKQLESVQTAMTTSAPPSAASGQGDGNTSITGIGDDLSSQPNSPLFHTINNLKQENRELTEHIETLEKRMSRLRNEWANKAKEVRQVIYSLLGYRLDLLPHGKIRLTSMYAEKIEHCFTFTYSDDNDANNVTQYLTGGSIGGGQGTMVLTGGGSKDFLERNMANIEFWIRDRGSVPAFLATTTVQMFEAWEDRQKRQHQQ</sequence>
<reference evidence="1" key="1">
    <citation type="submission" date="2022-06" db="EMBL/GenBank/DDBJ databases">
        <title>Phylogenomic reconstructions and comparative analyses of Kickxellomycotina fungi.</title>
        <authorList>
            <person name="Reynolds N.K."/>
            <person name="Stajich J.E."/>
            <person name="Barry K."/>
            <person name="Grigoriev I.V."/>
            <person name="Crous P."/>
            <person name="Smith M.E."/>
        </authorList>
    </citation>
    <scope>NUCLEOTIDE SEQUENCE</scope>
    <source>
        <strain evidence="1">RSA 2271</strain>
    </source>
</reference>
<comment type="caution">
    <text evidence="1">The sequence shown here is derived from an EMBL/GenBank/DDBJ whole genome shotgun (WGS) entry which is preliminary data.</text>
</comment>
<proteinExistence type="predicted"/>
<evidence type="ECO:0000313" key="1">
    <source>
        <dbReference type="EMBL" id="KAJ1678911.1"/>
    </source>
</evidence>
<protein>
    <submittedName>
        <fullName evidence="1">Coiled-coil domain-containing protein mad1</fullName>
        <ecNumber evidence="1">2.1.1.233</ecNumber>
    </submittedName>
</protein>
<gene>
    <name evidence="1" type="primary">MAD1</name>
    <name evidence="1" type="ORF">EV182_003101</name>
</gene>